<dbReference type="Proteomes" id="UP000229782">
    <property type="component" value="Unassembled WGS sequence"/>
</dbReference>
<dbReference type="InterPro" id="IPR029063">
    <property type="entry name" value="SAM-dependent_MTases_sf"/>
</dbReference>
<accession>A0A2H0N3K6</accession>
<dbReference type="Gene3D" id="3.40.50.150">
    <property type="entry name" value="Vaccinia Virus protein VP39"/>
    <property type="match status" value="1"/>
</dbReference>
<sequence length="251" mass="28774">MSFRYNLIQKWTKKVYRKFNPIPGSPWTKGAVKDICAINLVPPDTLKIFFRDCIKRLEKLKGGDIGDYLEFGVFNGSSIGSAYMTAKYMNQSINFFGFDSFDGLPDGTDEEHDILQKGFYRCPFEKTKECLGRRGVNPDDITWVMGVYSESLTDEAIETHGIGNIGIVFVDCDTYSSSKEVLNFLAPLITSPAIICFDDWRLYDMDIKGTGEYRSFNEFMEKYTHIKAKRIRSYNRKSESFLLLPEVTPSH</sequence>
<dbReference type="EMBL" id="PCWM01000003">
    <property type="protein sequence ID" value="PIR03470.1"/>
    <property type="molecule type" value="Genomic_DNA"/>
</dbReference>
<evidence type="ECO:0008006" key="3">
    <source>
        <dbReference type="Google" id="ProtNLM"/>
    </source>
</evidence>
<evidence type="ECO:0000313" key="1">
    <source>
        <dbReference type="EMBL" id="PIR03470.1"/>
    </source>
</evidence>
<dbReference type="PANTHER" id="PTHR40036:SF1">
    <property type="entry name" value="MACROCIN O-METHYLTRANSFERASE"/>
    <property type="match status" value="1"/>
</dbReference>
<protein>
    <recommendedName>
        <fullName evidence="3">Macrocin O-methyltransferase</fullName>
    </recommendedName>
</protein>
<evidence type="ECO:0000313" key="2">
    <source>
        <dbReference type="Proteomes" id="UP000229782"/>
    </source>
</evidence>
<dbReference type="PANTHER" id="PTHR40036">
    <property type="entry name" value="MACROCIN O-METHYLTRANSFERASE"/>
    <property type="match status" value="1"/>
</dbReference>
<organism evidence="1 2">
    <name type="scientific">Candidatus Magasanikbacteria bacterium CG11_big_fil_rev_8_21_14_0_20_43_7</name>
    <dbReference type="NCBI Taxonomy" id="1974654"/>
    <lineage>
        <taxon>Bacteria</taxon>
        <taxon>Candidatus Magasanikiibacteriota</taxon>
    </lineage>
</organism>
<gene>
    <name evidence="1" type="ORF">COV60_00105</name>
</gene>
<name>A0A2H0N3K6_9BACT</name>
<dbReference type="InterPro" id="IPR008884">
    <property type="entry name" value="TylF_MeTrfase"/>
</dbReference>
<dbReference type="AlphaFoldDB" id="A0A2H0N3K6"/>
<proteinExistence type="predicted"/>
<reference evidence="1 2" key="1">
    <citation type="submission" date="2017-09" db="EMBL/GenBank/DDBJ databases">
        <title>Depth-based differentiation of microbial function through sediment-hosted aquifers and enrichment of novel symbionts in the deep terrestrial subsurface.</title>
        <authorList>
            <person name="Probst A.J."/>
            <person name="Ladd B."/>
            <person name="Jarett J.K."/>
            <person name="Geller-Mcgrath D.E."/>
            <person name="Sieber C.M."/>
            <person name="Emerson J.B."/>
            <person name="Anantharaman K."/>
            <person name="Thomas B.C."/>
            <person name="Malmstrom R."/>
            <person name="Stieglmeier M."/>
            <person name="Klingl A."/>
            <person name="Woyke T."/>
            <person name="Ryan C.M."/>
            <person name="Banfield J.F."/>
        </authorList>
    </citation>
    <scope>NUCLEOTIDE SEQUENCE [LARGE SCALE GENOMIC DNA]</scope>
    <source>
        <strain evidence="1">CG11_big_fil_rev_8_21_14_0_20_43_7</strain>
    </source>
</reference>
<comment type="caution">
    <text evidence="1">The sequence shown here is derived from an EMBL/GenBank/DDBJ whole genome shotgun (WGS) entry which is preliminary data.</text>
</comment>
<dbReference type="Pfam" id="PF05711">
    <property type="entry name" value="TylF"/>
    <property type="match status" value="1"/>
</dbReference>